<accession>A0A8J5SDA8</accession>
<reference evidence="2" key="1">
    <citation type="journal article" date="2021" name="bioRxiv">
        <title>Whole Genome Assembly and Annotation of Northern Wild Rice, Zizania palustris L., Supports a Whole Genome Duplication in the Zizania Genus.</title>
        <authorList>
            <person name="Haas M."/>
            <person name="Kono T."/>
            <person name="Macchietto M."/>
            <person name="Millas R."/>
            <person name="McGilp L."/>
            <person name="Shao M."/>
            <person name="Duquette J."/>
            <person name="Hirsch C.N."/>
            <person name="Kimball J."/>
        </authorList>
    </citation>
    <scope>NUCLEOTIDE SEQUENCE</scope>
    <source>
        <tissue evidence="2">Fresh leaf tissue</tissue>
    </source>
</reference>
<gene>
    <name evidence="2" type="ORF">GUJ93_ZPchr0004g38143</name>
</gene>
<evidence type="ECO:0000256" key="1">
    <source>
        <dbReference type="SAM" id="MobiDB-lite"/>
    </source>
</evidence>
<keyword evidence="3" id="KW-1185">Reference proteome</keyword>
<feature type="compositionally biased region" description="Low complexity" evidence="1">
    <location>
        <begin position="25"/>
        <end position="36"/>
    </location>
</feature>
<proteinExistence type="predicted"/>
<feature type="region of interest" description="Disordered" evidence="1">
    <location>
        <begin position="25"/>
        <end position="73"/>
    </location>
</feature>
<protein>
    <submittedName>
        <fullName evidence="2">Uncharacterized protein</fullName>
    </submittedName>
</protein>
<organism evidence="2 3">
    <name type="scientific">Zizania palustris</name>
    <name type="common">Northern wild rice</name>
    <dbReference type="NCBI Taxonomy" id="103762"/>
    <lineage>
        <taxon>Eukaryota</taxon>
        <taxon>Viridiplantae</taxon>
        <taxon>Streptophyta</taxon>
        <taxon>Embryophyta</taxon>
        <taxon>Tracheophyta</taxon>
        <taxon>Spermatophyta</taxon>
        <taxon>Magnoliopsida</taxon>
        <taxon>Liliopsida</taxon>
        <taxon>Poales</taxon>
        <taxon>Poaceae</taxon>
        <taxon>BOP clade</taxon>
        <taxon>Oryzoideae</taxon>
        <taxon>Oryzeae</taxon>
        <taxon>Zizaniinae</taxon>
        <taxon>Zizania</taxon>
    </lineage>
</organism>
<sequence>MAVGILPPPPVFSTTEAKSFQVQLASASSAGGAARSAETDRRKQQVTSPHLTSSLRPRVKCHSIRSPVLPQGS</sequence>
<evidence type="ECO:0000313" key="3">
    <source>
        <dbReference type="Proteomes" id="UP000729402"/>
    </source>
</evidence>
<name>A0A8J5SDA8_ZIZPA</name>
<dbReference type="EMBL" id="JAAALK010000285">
    <property type="protein sequence ID" value="KAG8065997.1"/>
    <property type="molecule type" value="Genomic_DNA"/>
</dbReference>
<comment type="caution">
    <text evidence="2">The sequence shown here is derived from an EMBL/GenBank/DDBJ whole genome shotgun (WGS) entry which is preliminary data.</text>
</comment>
<evidence type="ECO:0000313" key="2">
    <source>
        <dbReference type="EMBL" id="KAG8065997.1"/>
    </source>
</evidence>
<feature type="compositionally biased region" description="Polar residues" evidence="1">
    <location>
        <begin position="45"/>
        <end position="55"/>
    </location>
</feature>
<dbReference type="Proteomes" id="UP000729402">
    <property type="component" value="Unassembled WGS sequence"/>
</dbReference>
<reference evidence="2" key="2">
    <citation type="submission" date="2021-02" db="EMBL/GenBank/DDBJ databases">
        <authorList>
            <person name="Kimball J.A."/>
            <person name="Haas M.W."/>
            <person name="Macchietto M."/>
            <person name="Kono T."/>
            <person name="Duquette J."/>
            <person name="Shao M."/>
        </authorList>
    </citation>
    <scope>NUCLEOTIDE SEQUENCE</scope>
    <source>
        <tissue evidence="2">Fresh leaf tissue</tissue>
    </source>
</reference>
<dbReference type="AlphaFoldDB" id="A0A8J5SDA8"/>